<evidence type="ECO:0000259" key="2">
    <source>
        <dbReference type="PROSITE" id="PS50020"/>
    </source>
</evidence>
<feature type="region of interest" description="Disordered" evidence="1">
    <location>
        <begin position="189"/>
        <end position="258"/>
    </location>
</feature>
<feature type="domain" description="WW" evidence="2">
    <location>
        <begin position="764"/>
        <end position="797"/>
    </location>
</feature>
<dbReference type="EMBL" id="JAJSOF020000011">
    <property type="protein sequence ID" value="KAJ4445438.1"/>
    <property type="molecule type" value="Genomic_DNA"/>
</dbReference>
<organism evidence="3 4">
    <name type="scientific">Periplaneta americana</name>
    <name type="common">American cockroach</name>
    <name type="synonym">Blatta americana</name>
    <dbReference type="NCBI Taxonomy" id="6978"/>
    <lineage>
        <taxon>Eukaryota</taxon>
        <taxon>Metazoa</taxon>
        <taxon>Ecdysozoa</taxon>
        <taxon>Arthropoda</taxon>
        <taxon>Hexapoda</taxon>
        <taxon>Insecta</taxon>
        <taxon>Pterygota</taxon>
        <taxon>Neoptera</taxon>
        <taxon>Polyneoptera</taxon>
        <taxon>Dictyoptera</taxon>
        <taxon>Blattodea</taxon>
        <taxon>Blattoidea</taxon>
        <taxon>Blattidae</taxon>
        <taxon>Blattinae</taxon>
        <taxon>Periplaneta</taxon>
    </lineage>
</organism>
<feature type="compositionally biased region" description="Basic and acidic residues" evidence="1">
    <location>
        <begin position="1"/>
        <end position="12"/>
    </location>
</feature>
<feature type="region of interest" description="Disordered" evidence="1">
    <location>
        <begin position="1"/>
        <end position="53"/>
    </location>
</feature>
<feature type="region of interest" description="Disordered" evidence="1">
    <location>
        <begin position="830"/>
        <end position="869"/>
    </location>
</feature>
<feature type="region of interest" description="Disordered" evidence="1">
    <location>
        <begin position="347"/>
        <end position="401"/>
    </location>
</feature>
<dbReference type="CDD" id="cd00201">
    <property type="entry name" value="WW"/>
    <property type="match status" value="1"/>
</dbReference>
<feature type="compositionally biased region" description="Polar residues" evidence="1">
    <location>
        <begin position="467"/>
        <end position="496"/>
    </location>
</feature>
<protein>
    <recommendedName>
        <fullName evidence="2">WW domain-containing protein</fullName>
    </recommendedName>
</protein>
<feature type="region of interest" description="Disordered" evidence="1">
    <location>
        <begin position="793"/>
        <end position="815"/>
    </location>
</feature>
<accession>A0ABQ8TFQ2</accession>
<feature type="compositionally biased region" description="Low complexity" evidence="1">
    <location>
        <begin position="560"/>
        <end position="569"/>
    </location>
</feature>
<evidence type="ECO:0000313" key="4">
    <source>
        <dbReference type="Proteomes" id="UP001148838"/>
    </source>
</evidence>
<dbReference type="PROSITE" id="PS01159">
    <property type="entry name" value="WW_DOMAIN_1"/>
    <property type="match status" value="1"/>
</dbReference>
<dbReference type="InterPro" id="IPR001202">
    <property type="entry name" value="WW_dom"/>
</dbReference>
<feature type="region of interest" description="Disordered" evidence="1">
    <location>
        <begin position="541"/>
        <end position="623"/>
    </location>
</feature>
<evidence type="ECO:0000313" key="3">
    <source>
        <dbReference type="EMBL" id="KAJ4445438.1"/>
    </source>
</evidence>
<dbReference type="InterPro" id="IPR036020">
    <property type="entry name" value="WW_dom_sf"/>
</dbReference>
<feature type="region of interest" description="Disordered" evidence="1">
    <location>
        <begin position="415"/>
        <end position="496"/>
    </location>
</feature>
<feature type="compositionally biased region" description="Low complexity" evidence="1">
    <location>
        <begin position="845"/>
        <end position="869"/>
    </location>
</feature>
<reference evidence="3 4" key="1">
    <citation type="journal article" date="2022" name="Allergy">
        <title>Genome assembly and annotation of Periplaneta americana reveal a comprehensive cockroach allergen profile.</title>
        <authorList>
            <person name="Wang L."/>
            <person name="Xiong Q."/>
            <person name="Saelim N."/>
            <person name="Wang L."/>
            <person name="Nong W."/>
            <person name="Wan A.T."/>
            <person name="Shi M."/>
            <person name="Liu X."/>
            <person name="Cao Q."/>
            <person name="Hui J.H.L."/>
            <person name="Sookrung N."/>
            <person name="Leung T.F."/>
            <person name="Tungtrongchitr A."/>
            <person name="Tsui S.K.W."/>
        </authorList>
    </citation>
    <scope>NUCLEOTIDE SEQUENCE [LARGE SCALE GENOMIC DNA]</scope>
    <source>
        <strain evidence="3">PWHHKU_190912</strain>
    </source>
</reference>
<gene>
    <name evidence="3" type="ORF">ANN_07243</name>
</gene>
<proteinExistence type="predicted"/>
<feature type="compositionally biased region" description="Pro residues" evidence="1">
    <location>
        <begin position="21"/>
        <end position="33"/>
    </location>
</feature>
<dbReference type="Proteomes" id="UP001148838">
    <property type="component" value="Unassembled WGS sequence"/>
</dbReference>
<dbReference type="SUPFAM" id="SSF51045">
    <property type="entry name" value="WW domain"/>
    <property type="match status" value="1"/>
</dbReference>
<dbReference type="Gene3D" id="2.20.70.10">
    <property type="match status" value="1"/>
</dbReference>
<keyword evidence="4" id="KW-1185">Reference proteome</keyword>
<dbReference type="PROSITE" id="PS50020">
    <property type="entry name" value="WW_DOMAIN_2"/>
    <property type="match status" value="1"/>
</dbReference>
<feature type="compositionally biased region" description="Polar residues" evidence="1">
    <location>
        <begin position="596"/>
        <end position="617"/>
    </location>
</feature>
<comment type="caution">
    <text evidence="3">The sequence shown here is derived from an EMBL/GenBank/DDBJ whole genome shotgun (WGS) entry which is preliminary data.</text>
</comment>
<dbReference type="Pfam" id="PF00397">
    <property type="entry name" value="WW"/>
    <property type="match status" value="1"/>
</dbReference>
<feature type="non-terminal residue" evidence="3">
    <location>
        <position position="1"/>
    </location>
</feature>
<feature type="compositionally biased region" description="Low complexity" evidence="1">
    <location>
        <begin position="431"/>
        <end position="464"/>
    </location>
</feature>
<name>A0ABQ8TFQ2_PERAM</name>
<sequence length="957" mass="102682">ALEDRGNEEFRSIYETLYPTSDPPPPPLPPRAFPPSSSGGARNPKHRPLERTRALPYQGGCIAMTPPEVLRQHKPVSVLSCASDNRKECAGGSDGKVKYRHLQNQQGPSLPPKPRKLLNPEDSFAFEIIDTDELRPTQPVNIAVMSFSSQNTQKPQAVSCTRLKETGRCESHGFNVDNTVPMKVNETETQSKTLDGGASLSAATSRSVVRRTGVDGEASANEESRSSDASRTISSHPKRPMMLPVNEVSRKDPPCSVEGNVNGADGFPVVSAPLATPEQDSSLVDSSSVENLLDDEDDAVFLTPDNEGVLGQPYTLAESSSEVQQDATAGQQSNKYQSVIPSWPVSDACSGNQSSVDVSSSQGAGQGVSTVGRSSEGKLELPLPGSTRPKNFPTGGANSGTFQDRVCEMPVILTDMPDSSSQMGAASAVPDSNLSNTDSSSLLSVPNPSSSSISPVSPNSLSDSGMALSTATECSTSSGSDTNTMVLSNRSSSTDSMGALASANLDIPSSEALENCSKPLGAQSPSDEAASGLDIVDLDEENFGQNGADDSAEFVDASSEEPAAAKSPSLRAHRPLSRQVSHPPITALGQSPAHYCTTSRIPLQRQIGSDGSATTPRPRNRGERCLDRLLSRVAAVTSPTGIPQCPPTPTHHARAANRPALPVPLSAAEQDQELQLYAEQDQQVPDAAALGTWQYDCVGNAYGIYPDSSQETSMCEDSSTNQAHTRVGENCSILPLRHLSTTRLPSIPERSAKSQRLELPAEEEPLPPYWEARIDSHGRIFYIDHVNRTTTWQRPTSSSVTRARPISNELQRQQLDRRYQSIRRTITSRRLDSEDGVLGSGEGAHGQSHAASSDGSGSSSGGEQRSQQHSEIMLHMPAVRFISRPDFFSILHMNQACTFVWCRVGDVCNEGERNWPPYPIISWPSCLISGAFLVSLVRMRPVFGQLTEQQTTLCLRI</sequence>
<dbReference type="SMART" id="SM00456">
    <property type="entry name" value="WW"/>
    <property type="match status" value="1"/>
</dbReference>
<evidence type="ECO:0000256" key="1">
    <source>
        <dbReference type="SAM" id="MobiDB-lite"/>
    </source>
</evidence>
<feature type="compositionally biased region" description="Low complexity" evidence="1">
    <location>
        <begin position="350"/>
        <end position="372"/>
    </location>
</feature>